<keyword evidence="11" id="KW-1185">Reference proteome</keyword>
<dbReference type="PROSITE" id="PS50003">
    <property type="entry name" value="PH_DOMAIN"/>
    <property type="match status" value="1"/>
</dbReference>
<evidence type="ECO:0000256" key="1">
    <source>
        <dbReference type="ARBA" id="ARBA00000798"/>
    </source>
</evidence>
<evidence type="ECO:0000256" key="3">
    <source>
        <dbReference type="ARBA" id="ARBA00022801"/>
    </source>
</evidence>
<dbReference type="PANTHER" id="PTHR18896">
    <property type="entry name" value="PHOSPHOLIPASE D"/>
    <property type="match status" value="1"/>
</dbReference>
<dbReference type="SUPFAM" id="SSF50729">
    <property type="entry name" value="PH domain-like"/>
    <property type="match status" value="1"/>
</dbReference>
<dbReference type="Proteomes" id="UP000516437">
    <property type="component" value="Chromosome 8"/>
</dbReference>
<feature type="domain" description="PLD phosphodiesterase" evidence="9">
    <location>
        <begin position="466"/>
        <end position="493"/>
    </location>
</feature>
<reference evidence="10 11" key="1">
    <citation type="journal article" date="2019" name="Plant Biotechnol. J.">
        <title>The red bayberry genome and genetic basis of sex determination.</title>
        <authorList>
            <person name="Jia H.M."/>
            <person name="Jia H.J."/>
            <person name="Cai Q.L."/>
            <person name="Wang Y."/>
            <person name="Zhao H.B."/>
            <person name="Yang W.F."/>
            <person name="Wang G.Y."/>
            <person name="Li Y.H."/>
            <person name="Zhan D.L."/>
            <person name="Shen Y.T."/>
            <person name="Niu Q.F."/>
            <person name="Chang L."/>
            <person name="Qiu J."/>
            <person name="Zhao L."/>
            <person name="Xie H.B."/>
            <person name="Fu W.Y."/>
            <person name="Jin J."/>
            <person name="Li X.W."/>
            <person name="Jiao Y."/>
            <person name="Zhou C.C."/>
            <person name="Tu T."/>
            <person name="Chai C.Y."/>
            <person name="Gao J.L."/>
            <person name="Fan L.J."/>
            <person name="van de Weg E."/>
            <person name="Wang J.Y."/>
            <person name="Gao Z.S."/>
        </authorList>
    </citation>
    <scope>NUCLEOTIDE SEQUENCE [LARGE SCALE GENOMIC DNA]</scope>
    <source>
        <tissue evidence="10">Leaves</tissue>
    </source>
</reference>
<keyword evidence="2" id="KW-0677">Repeat</keyword>
<evidence type="ECO:0000313" key="10">
    <source>
        <dbReference type="EMBL" id="KAB1202157.1"/>
    </source>
</evidence>
<dbReference type="InterPro" id="IPR001736">
    <property type="entry name" value="PLipase_D/transphosphatidylase"/>
</dbReference>
<feature type="domain" description="PH" evidence="8">
    <location>
        <begin position="207"/>
        <end position="331"/>
    </location>
</feature>
<keyword evidence="3 6" id="KW-0378">Hydrolase</keyword>
<dbReference type="Gene3D" id="2.30.29.30">
    <property type="entry name" value="Pleckstrin-homology domain (PH domain)/Phosphotyrosine-binding domain (PTB)"/>
    <property type="match status" value="1"/>
</dbReference>
<gene>
    <name evidence="10" type="ORF">CJ030_MR8G020235</name>
</gene>
<feature type="region of interest" description="Disordered" evidence="7">
    <location>
        <begin position="599"/>
        <end position="626"/>
    </location>
</feature>
<dbReference type="OrthoDB" id="14911at2759"/>
<dbReference type="InterPro" id="IPR011993">
    <property type="entry name" value="PH-like_dom_sf"/>
</dbReference>
<evidence type="ECO:0000256" key="4">
    <source>
        <dbReference type="ARBA" id="ARBA00022963"/>
    </source>
</evidence>
<dbReference type="InterPro" id="IPR025202">
    <property type="entry name" value="PLD-like_dom"/>
</dbReference>
<comment type="similarity">
    <text evidence="6">Belongs to the phospholipase D family.</text>
</comment>
<organism evidence="10 11">
    <name type="scientific">Morella rubra</name>
    <name type="common">Chinese bayberry</name>
    <dbReference type="NCBI Taxonomy" id="262757"/>
    <lineage>
        <taxon>Eukaryota</taxon>
        <taxon>Viridiplantae</taxon>
        <taxon>Streptophyta</taxon>
        <taxon>Embryophyta</taxon>
        <taxon>Tracheophyta</taxon>
        <taxon>Spermatophyta</taxon>
        <taxon>Magnoliopsida</taxon>
        <taxon>eudicotyledons</taxon>
        <taxon>Gunneridae</taxon>
        <taxon>Pentapetalae</taxon>
        <taxon>rosids</taxon>
        <taxon>fabids</taxon>
        <taxon>Fagales</taxon>
        <taxon>Myricaceae</taxon>
        <taxon>Morella</taxon>
    </lineage>
</organism>
<proteinExistence type="inferred from homology"/>
<evidence type="ECO:0000256" key="6">
    <source>
        <dbReference type="PIRNR" id="PIRNR009376"/>
    </source>
</evidence>
<comment type="caution">
    <text evidence="10">The sequence shown here is derived from an EMBL/GenBank/DDBJ whole genome shotgun (WGS) entry which is preliminary data.</text>
</comment>
<dbReference type="PIRSF" id="PIRSF009376">
    <property type="entry name" value="Phospholipase_D_euk"/>
    <property type="match status" value="1"/>
</dbReference>
<keyword evidence="5" id="KW-0443">Lipid metabolism</keyword>
<evidence type="ECO:0000259" key="8">
    <source>
        <dbReference type="PROSITE" id="PS50003"/>
    </source>
</evidence>
<dbReference type="SMART" id="SM00155">
    <property type="entry name" value="PLDc"/>
    <property type="match status" value="2"/>
</dbReference>
<dbReference type="GO" id="GO:0035556">
    <property type="term" value="P:intracellular signal transduction"/>
    <property type="evidence" value="ECO:0007669"/>
    <property type="project" value="InterPro"/>
</dbReference>
<dbReference type="FunFam" id="3.30.870.10:FF:000011">
    <property type="entry name" value="Phospholipase"/>
    <property type="match status" value="1"/>
</dbReference>
<dbReference type="CDD" id="cd01254">
    <property type="entry name" value="PH_PLD"/>
    <property type="match status" value="1"/>
</dbReference>
<dbReference type="GO" id="GO:0004630">
    <property type="term" value="F:phospholipase D activity"/>
    <property type="evidence" value="ECO:0007669"/>
    <property type="project" value="UniProtKB-UniRule"/>
</dbReference>
<dbReference type="PANTHER" id="PTHR18896:SF133">
    <property type="entry name" value="PHOSPHOLIPASE D ZETA 2"/>
    <property type="match status" value="1"/>
</dbReference>
<dbReference type="GO" id="GO:0009395">
    <property type="term" value="P:phospholipid catabolic process"/>
    <property type="evidence" value="ECO:0007669"/>
    <property type="project" value="TreeGrafter"/>
</dbReference>
<evidence type="ECO:0000259" key="9">
    <source>
        <dbReference type="PROSITE" id="PS50035"/>
    </source>
</evidence>
<dbReference type="PROSITE" id="PS50035">
    <property type="entry name" value="PLD"/>
    <property type="match status" value="2"/>
</dbReference>
<feature type="domain" description="PLD phosphodiesterase" evidence="9">
    <location>
        <begin position="903"/>
        <end position="930"/>
    </location>
</feature>
<dbReference type="SUPFAM" id="SSF56024">
    <property type="entry name" value="Phospholipase D/nuclease"/>
    <property type="match status" value="2"/>
</dbReference>
<feature type="compositionally biased region" description="Basic and acidic residues" evidence="7">
    <location>
        <begin position="599"/>
        <end position="610"/>
    </location>
</feature>
<dbReference type="EMBL" id="RXIC02000026">
    <property type="protein sequence ID" value="KAB1202157.1"/>
    <property type="molecule type" value="Genomic_DNA"/>
</dbReference>
<dbReference type="Pfam" id="PF00614">
    <property type="entry name" value="PLDc"/>
    <property type="match status" value="1"/>
</dbReference>
<dbReference type="Gene3D" id="3.30.870.10">
    <property type="entry name" value="Endonuclease Chain A"/>
    <property type="match status" value="2"/>
</dbReference>
<evidence type="ECO:0000256" key="7">
    <source>
        <dbReference type="SAM" id="MobiDB-lite"/>
    </source>
</evidence>
<evidence type="ECO:0000313" key="11">
    <source>
        <dbReference type="Proteomes" id="UP000516437"/>
    </source>
</evidence>
<name>A0A6A1UQT7_9ROSI</name>
<comment type="catalytic activity">
    <reaction evidence="1 6">
        <text>a 1,2-diacyl-sn-glycero-3-phosphocholine + H2O = a 1,2-diacyl-sn-glycero-3-phosphate + choline + H(+)</text>
        <dbReference type="Rhea" id="RHEA:14445"/>
        <dbReference type="ChEBI" id="CHEBI:15354"/>
        <dbReference type="ChEBI" id="CHEBI:15377"/>
        <dbReference type="ChEBI" id="CHEBI:15378"/>
        <dbReference type="ChEBI" id="CHEBI:57643"/>
        <dbReference type="ChEBI" id="CHEBI:58608"/>
        <dbReference type="EC" id="3.1.4.4"/>
    </reaction>
</comment>
<dbReference type="EC" id="3.1.4.4" evidence="6"/>
<dbReference type="GO" id="GO:0005886">
    <property type="term" value="C:plasma membrane"/>
    <property type="evidence" value="ECO:0007669"/>
    <property type="project" value="TreeGrafter"/>
</dbReference>
<dbReference type="GO" id="GO:0006654">
    <property type="term" value="P:phosphatidic acid biosynthetic process"/>
    <property type="evidence" value="ECO:0007669"/>
    <property type="project" value="InterPro"/>
</dbReference>
<dbReference type="InterPro" id="IPR016555">
    <property type="entry name" value="PLipase_D_euk"/>
</dbReference>
<sequence length="1108" mass="125703">MSSERLIAKDVLQSEALVMARSHSIRQCGEAKWIFDELPKATIESVSRPDTSDISPMRLSYTIDIQYKQFKWRLVKKASQVLYLHFALKKRAFIEELQEKQEQLKEWLPSLGIFDHTAVVQDDDEPDDGYIPVHHEESVRKRYVPSRAALPIIRPALGGQQSIADSAKVAMQGYLNHFLGNMDIVNSREVCKFLEVSRFSFSREYGSKLKEGYLLVKDLPRDDSDVNCCVLQLTGCCQGNWNKVWAVLKPGFLAFLDDPFDTQLLDIIVFDVIPASAGNGASQQNLANQMKERNPLRYAFRVTCGNRTIKLRTSSTAKVIDWIAEINNAGLGPQEGWCHAHRFGSFAPQRGLAEDGSQAQWFIDGQAAFGAIASSIEKAKSEIFLTGWWICPEMFLKRPFDCHPSSRLDALLEQKAKQGVQIYILLYKEVSLALKINSMYSKKRLLNIHENVRVLRYPDHISTGIYYWSHHEKLVIVDYQICFIGGLDLCFGRYDTTEHKVGDYPPAIWPGKDYYNPRESEPNSWEDTMIDELNRKKYPRMPWHDVHCALWGPPCRDIARHFVQRWNHAKRNKAPNEQKFPLLVPRHHMVLPHYMGRSKEIDIKDKDSGDNQKGISRQDSFSSQSPLQDIPLLLPQEADGLAASNGHSKLNSLHINHNLLDQPTEVCESFAFSFQKPEIEDSVLDTQPNGFTDELDFMDLQIEEDSVALAQCGMKALDKCIETPKEGAHDAVADDCVGPRSACGIQVIRSVSQWSAGTSQPEASIQSAYCSLIEKAQHFIYIENQFFVSGLEGDEIIQNRVLEALYKRIVKAHKEQKCFRVVVVLPLLPGFQGGVDDGGAATVRALMHWQYRTISREKHSILHKLDVSLGPKTSDFISFYGLRSYGELFNGGPVATSQILVLMQVYVHSKLMLIDDHISLIGSSNINDRSLLGSRDSEIGVVIEDKEFLDSTMNGEPWQAGKFAYSLRCSLWSEHLGISPGEINQIRDPVADSTYKDLWLATAKENSIIYQDVFACIPNDRIHSRAALRQSMAHWKEKLGHTTIDLGIAPEKLESYENGERKVIDPMKRLMSTRGHLVSFPLEFMCEENNLKPMFNETEFYAAPHVFH</sequence>
<dbReference type="CDD" id="cd09141">
    <property type="entry name" value="PLDc_vPLD1_2_yPLD_like_2"/>
    <property type="match status" value="1"/>
</dbReference>
<evidence type="ECO:0000256" key="2">
    <source>
        <dbReference type="ARBA" id="ARBA00022737"/>
    </source>
</evidence>
<dbReference type="Pfam" id="PF13091">
    <property type="entry name" value="PLDc_2"/>
    <property type="match status" value="1"/>
</dbReference>
<dbReference type="InterPro" id="IPR015679">
    <property type="entry name" value="PLipase_D_fam"/>
</dbReference>
<evidence type="ECO:0000256" key="5">
    <source>
        <dbReference type="ARBA" id="ARBA00023098"/>
    </source>
</evidence>
<keyword evidence="4 6" id="KW-0442">Lipid degradation</keyword>
<feature type="compositionally biased region" description="Polar residues" evidence="7">
    <location>
        <begin position="611"/>
        <end position="626"/>
    </location>
</feature>
<accession>A0A6A1UQT7</accession>
<dbReference type="InterPro" id="IPR001849">
    <property type="entry name" value="PH_domain"/>
</dbReference>
<dbReference type="AlphaFoldDB" id="A0A6A1UQT7"/>
<dbReference type="CDD" id="cd09138">
    <property type="entry name" value="PLDc_vPLD1_2_yPLD_like_1"/>
    <property type="match status" value="1"/>
</dbReference>
<protein>
    <recommendedName>
        <fullName evidence="6">Phospholipase</fullName>
        <ecNumber evidence="6">3.1.4.4</ecNumber>
    </recommendedName>
</protein>
<dbReference type="SMART" id="SM00233">
    <property type="entry name" value="PH"/>
    <property type="match status" value="1"/>
</dbReference>